<feature type="region of interest" description="Disordered" evidence="1">
    <location>
        <begin position="249"/>
        <end position="297"/>
    </location>
</feature>
<feature type="compositionally biased region" description="Low complexity" evidence="1">
    <location>
        <begin position="95"/>
        <end position="108"/>
    </location>
</feature>
<feature type="compositionally biased region" description="Low complexity" evidence="1">
    <location>
        <begin position="174"/>
        <end position="187"/>
    </location>
</feature>
<feature type="compositionally biased region" description="Low complexity" evidence="1">
    <location>
        <begin position="10"/>
        <end position="24"/>
    </location>
</feature>
<dbReference type="eggNOG" id="ENOG502S195">
    <property type="taxonomic scope" value="Eukaryota"/>
</dbReference>
<dbReference type="FunCoup" id="G8Y5U0">
    <property type="interactions" value="108"/>
</dbReference>
<reference evidence="3" key="1">
    <citation type="submission" date="2011-10" db="EMBL/GenBank/DDBJ databases">
        <authorList>
            <person name="Genoscope - CEA"/>
        </authorList>
    </citation>
    <scope>NUCLEOTIDE SEQUENCE</scope>
</reference>
<dbReference type="InParanoid" id="G8Y5U0"/>
<organism evidence="3 4">
    <name type="scientific">Pichia sorbitophila (strain ATCC MYA-4447 / BCRC 22081 / CBS 7064 / NBRC 10061 / NRRL Y-12695)</name>
    <name type="common">Hybrid yeast</name>
    <dbReference type="NCBI Taxonomy" id="559304"/>
    <lineage>
        <taxon>Eukaryota</taxon>
        <taxon>Fungi</taxon>
        <taxon>Dikarya</taxon>
        <taxon>Ascomycota</taxon>
        <taxon>Saccharomycotina</taxon>
        <taxon>Pichiomycetes</taxon>
        <taxon>Debaryomycetaceae</taxon>
        <taxon>Millerozyma</taxon>
    </lineage>
</organism>
<dbReference type="HOGENOM" id="CLU_037539_0_0_1"/>
<sequence>MLSESKENNASQASSTSSRASIQDISEENGYNMGGANNNSKTALKKEELEQIAMRLKKKLSRASATAKKSLSPTNIRVGVPRTSPMKKFRSRVNSDASSYDSSLLSSSPTQLYSPNGRSPTHMRTPAAVYLSSSPLKNLNAEAEPRSDSRRASRDSNTKGEDSPQMVLQKVDESPTTPTKSGPKSLKPSPPLTGAGEQTTPTPQKRQLTGNGSATPNPLLKTPTQSRPSTNNSYNDKEGADLLMYLATSPSPAKPQTANTPRSSGENMPALSSYHTHLSTLSAHHRSTPSNSSATFMAPPVPLTPKRHITTEAKTPQNRLTPSANLFNAMGNGNLLPSSGLVLTPAGFNMNDYVNFFTPSPDAANLNTSSNFTRNLLKTPDLNSVASAKQSVDGKMINFDKEGLFVSTSSSAEATSKDGN</sequence>
<reference evidence="4" key="2">
    <citation type="journal article" date="2012" name="G3 (Bethesda)">
        <title>Pichia sorbitophila, an interspecies yeast hybrid reveals early steps of genome resolution following polyploidization.</title>
        <authorList>
            <person name="Leh Louis V."/>
            <person name="Despons L."/>
            <person name="Friedrich A."/>
            <person name="Martin T."/>
            <person name="Durrens P."/>
            <person name="Casaregola S."/>
            <person name="Neuveglise C."/>
            <person name="Fairhead C."/>
            <person name="Marck C."/>
            <person name="Cruz J.A."/>
            <person name="Straub M.L."/>
            <person name="Kugler V."/>
            <person name="Sacerdot C."/>
            <person name="Uzunov Z."/>
            <person name="Thierry A."/>
            <person name="Weiss S."/>
            <person name="Bleykasten C."/>
            <person name="De Montigny J."/>
            <person name="Jacques N."/>
            <person name="Jung P."/>
            <person name="Lemaire M."/>
            <person name="Mallet S."/>
            <person name="Morel G."/>
            <person name="Richard G.F."/>
            <person name="Sarkar A."/>
            <person name="Savel G."/>
            <person name="Schacherer J."/>
            <person name="Seret M.L."/>
            <person name="Talla E."/>
            <person name="Samson G."/>
            <person name="Jubin C."/>
            <person name="Poulain J."/>
            <person name="Vacherie B."/>
            <person name="Barbe V."/>
            <person name="Pelletier E."/>
            <person name="Sherman D.J."/>
            <person name="Westhof E."/>
            <person name="Weissenbach J."/>
            <person name="Baret P.V."/>
            <person name="Wincker P."/>
            <person name="Gaillardin C."/>
            <person name="Dujon B."/>
            <person name="Souciet J.L."/>
        </authorList>
    </citation>
    <scope>NUCLEOTIDE SEQUENCE [LARGE SCALE GENOMIC DNA]</scope>
    <source>
        <strain evidence="4">ATCC MYA-4447 / BCRC 22081 / CBS 7064 / NBRC 10061 / NRRL Y-12695</strain>
    </source>
</reference>
<evidence type="ECO:0000313" key="4">
    <source>
        <dbReference type="Proteomes" id="UP000005222"/>
    </source>
</evidence>
<feature type="compositionally biased region" description="Polar residues" evidence="1">
    <location>
        <begin position="196"/>
        <end position="234"/>
    </location>
</feature>
<dbReference type="Proteomes" id="UP000005222">
    <property type="component" value="Chromosome K"/>
</dbReference>
<evidence type="ECO:0000313" key="2">
    <source>
        <dbReference type="EMBL" id="CCE83970.1"/>
    </source>
</evidence>
<feature type="compositionally biased region" description="Basic and acidic residues" evidence="1">
    <location>
        <begin position="143"/>
        <end position="162"/>
    </location>
</feature>
<evidence type="ECO:0000313" key="3">
    <source>
        <dbReference type="EMBL" id="CCE85001.1"/>
    </source>
</evidence>
<feature type="region of interest" description="Disordered" evidence="1">
    <location>
        <begin position="60"/>
        <end position="236"/>
    </location>
</feature>
<dbReference type="OrthoDB" id="2163387at2759"/>
<protein>
    <submittedName>
        <fullName evidence="3">Piso0_004567 protein</fullName>
    </submittedName>
</protein>
<feature type="region of interest" description="Disordered" evidence="1">
    <location>
        <begin position="1"/>
        <end position="43"/>
    </location>
</feature>
<gene>
    <name evidence="3" type="primary">Piso0_004567</name>
    <name evidence="2" type="ORF">GNLVRS01_PISO0K19722g</name>
    <name evidence="3" type="ORF">GNLVRS01_PISO0L19723g</name>
</gene>
<feature type="compositionally biased region" description="Polar residues" evidence="1">
    <location>
        <begin position="109"/>
        <end position="119"/>
    </location>
</feature>
<feature type="compositionally biased region" description="Polar residues" evidence="1">
    <location>
        <begin position="249"/>
        <end position="266"/>
    </location>
</feature>
<dbReference type="AlphaFoldDB" id="G8Y5U0"/>
<dbReference type="EMBL" id="FO082049">
    <property type="protein sequence ID" value="CCE83970.1"/>
    <property type="molecule type" value="Genomic_DNA"/>
</dbReference>
<feature type="compositionally biased region" description="Polar residues" evidence="1">
    <location>
        <begin position="63"/>
        <end position="75"/>
    </location>
</feature>
<evidence type="ECO:0000256" key="1">
    <source>
        <dbReference type="SAM" id="MobiDB-lite"/>
    </source>
</evidence>
<dbReference type="EMBL" id="FO082048">
    <property type="protein sequence ID" value="CCE85001.1"/>
    <property type="molecule type" value="Genomic_DNA"/>
</dbReference>
<keyword evidence="4" id="KW-1185">Reference proteome</keyword>
<name>G8Y5U0_PICSO</name>
<feature type="compositionally biased region" description="Low complexity" evidence="1">
    <location>
        <begin position="271"/>
        <end position="282"/>
    </location>
</feature>
<accession>G8Y5U0</accession>
<proteinExistence type="predicted"/>
<dbReference type="Proteomes" id="UP000005222">
    <property type="component" value="Chromosome L"/>
</dbReference>